<proteinExistence type="predicted"/>
<keyword evidence="10" id="KW-0812">Transmembrane</keyword>
<reference evidence="12 13" key="1">
    <citation type="submission" date="2019-08" db="EMBL/GenBank/DDBJ databases">
        <authorList>
            <person name="Liang Q."/>
        </authorList>
    </citation>
    <scope>NUCLEOTIDE SEQUENCE [LARGE SCALE GENOMIC DNA]</scope>
    <source>
        <strain evidence="12 13">V1718</strain>
    </source>
</reference>
<accession>A0A5B8XLQ2</accession>
<keyword evidence="13" id="KW-1185">Reference proteome</keyword>
<dbReference type="FunFam" id="3.30.200.20:FF:000035">
    <property type="entry name" value="Serine/threonine protein kinase Stk1"/>
    <property type="match status" value="1"/>
</dbReference>
<keyword evidence="5 8" id="KW-0067">ATP-binding</keyword>
<dbReference type="InterPro" id="IPR011009">
    <property type="entry name" value="Kinase-like_dom_sf"/>
</dbReference>
<dbReference type="EMBL" id="CP042467">
    <property type="protein sequence ID" value="QED26017.1"/>
    <property type="molecule type" value="Genomic_DNA"/>
</dbReference>
<dbReference type="PANTHER" id="PTHR43289:SF6">
    <property type="entry name" value="SERINE_THREONINE-PROTEIN KINASE NEKL-3"/>
    <property type="match status" value="1"/>
</dbReference>
<keyword evidence="10" id="KW-1133">Transmembrane helix</keyword>
<feature type="binding site" evidence="8">
    <location>
        <position position="38"/>
    </location>
    <ligand>
        <name>ATP</name>
        <dbReference type="ChEBI" id="CHEBI:30616"/>
    </ligand>
</feature>
<dbReference type="SMART" id="SM00220">
    <property type="entry name" value="S_TKc"/>
    <property type="match status" value="1"/>
</dbReference>
<dbReference type="InterPro" id="IPR008271">
    <property type="entry name" value="Ser/Thr_kinase_AS"/>
</dbReference>
<evidence type="ECO:0000256" key="9">
    <source>
        <dbReference type="SAM" id="MobiDB-lite"/>
    </source>
</evidence>
<keyword evidence="10" id="KW-0472">Membrane</keyword>
<feature type="region of interest" description="Disordered" evidence="9">
    <location>
        <begin position="381"/>
        <end position="404"/>
    </location>
</feature>
<dbReference type="Gene3D" id="1.10.510.10">
    <property type="entry name" value="Transferase(Phosphotransferase) domain 1"/>
    <property type="match status" value="1"/>
</dbReference>
<evidence type="ECO:0000313" key="12">
    <source>
        <dbReference type="EMBL" id="QED26017.1"/>
    </source>
</evidence>
<dbReference type="GO" id="GO:0005524">
    <property type="term" value="F:ATP binding"/>
    <property type="evidence" value="ECO:0007669"/>
    <property type="project" value="UniProtKB-UniRule"/>
</dbReference>
<feature type="compositionally biased region" description="Low complexity" evidence="9">
    <location>
        <begin position="384"/>
        <end position="395"/>
    </location>
</feature>
<evidence type="ECO:0000256" key="5">
    <source>
        <dbReference type="ARBA" id="ARBA00022840"/>
    </source>
</evidence>
<evidence type="ECO:0000313" key="13">
    <source>
        <dbReference type="Proteomes" id="UP000321595"/>
    </source>
</evidence>
<dbReference type="PROSITE" id="PS50011">
    <property type="entry name" value="PROTEIN_KINASE_DOM"/>
    <property type="match status" value="1"/>
</dbReference>
<evidence type="ECO:0000256" key="1">
    <source>
        <dbReference type="ARBA" id="ARBA00022527"/>
    </source>
</evidence>
<keyword evidence="4 12" id="KW-0418">Kinase</keyword>
<keyword evidence="2" id="KW-0808">Transferase</keyword>
<name>A0A5B8XLQ2_9DELT</name>
<dbReference type="InterPro" id="IPR017441">
    <property type="entry name" value="Protein_kinase_ATP_BS"/>
</dbReference>
<dbReference type="PROSITE" id="PS00108">
    <property type="entry name" value="PROTEIN_KINASE_ST"/>
    <property type="match status" value="1"/>
</dbReference>
<dbReference type="InterPro" id="IPR000719">
    <property type="entry name" value="Prot_kinase_dom"/>
</dbReference>
<comment type="catalytic activity">
    <reaction evidence="7">
        <text>L-seryl-[protein] + ATP = O-phospho-L-seryl-[protein] + ADP + H(+)</text>
        <dbReference type="Rhea" id="RHEA:17989"/>
        <dbReference type="Rhea" id="RHEA-COMP:9863"/>
        <dbReference type="Rhea" id="RHEA-COMP:11604"/>
        <dbReference type="ChEBI" id="CHEBI:15378"/>
        <dbReference type="ChEBI" id="CHEBI:29999"/>
        <dbReference type="ChEBI" id="CHEBI:30616"/>
        <dbReference type="ChEBI" id="CHEBI:83421"/>
        <dbReference type="ChEBI" id="CHEBI:456216"/>
        <dbReference type="EC" id="2.7.11.1"/>
    </reaction>
</comment>
<evidence type="ECO:0000256" key="6">
    <source>
        <dbReference type="ARBA" id="ARBA00047899"/>
    </source>
</evidence>
<keyword evidence="1 12" id="KW-0723">Serine/threonine-protein kinase</keyword>
<feature type="domain" description="Protein kinase" evidence="11">
    <location>
        <begin position="9"/>
        <end position="270"/>
    </location>
</feature>
<dbReference type="Gene3D" id="3.30.200.20">
    <property type="entry name" value="Phosphorylase Kinase, domain 1"/>
    <property type="match status" value="1"/>
</dbReference>
<dbReference type="Proteomes" id="UP000321595">
    <property type="component" value="Chromosome"/>
</dbReference>
<dbReference type="KEGG" id="bbae:FRD01_01820"/>
<dbReference type="RefSeq" id="WP_146957093.1">
    <property type="nucleotide sequence ID" value="NZ_CP042467.1"/>
</dbReference>
<sequence length="625" mass="69454">MIGTSVDRYKIVEELGHGGMSVVYRGVDSSLERDVAVKVLHNHLAKRAESRQRFHREAKAIARLKHPNILSIYDYSSADAEQSYIVMEYIEGVNLREFLGQHIKAAPEASALVGLALARALQCAHQHGIIHRDLKPENVMVSKHGELKLMDFGIAHVIDAETMTQTGSLLGSPAHMAPEMIEGEKADERADIFALGTVLYWLVSGTLPYDGANTPQVLKKVLAGEHERISEREPKTGAQLAAIIERCMAHEPQNRYSKIDEVIRVLTSFLEESGIEDPDTELRRYLKSPEKWTEEFVTLLMPRLLTLGKDAIENSDFLKALGYLNRILAYEPDNEEVQRLIERISRRFSARGTMIALALLVFATLTVGLIVMWINSAPSPEPTPTEVVVSTPSEPKTVEPEPIEPEEDVLADTAEIASRYAKDVAEHAIIITNAPRPVTVRPIVEPVVLTQNPTVIEEPPEEIEEVDKTFLYQFRVSPPAAELSVLGRTFSSIEAARGIELPEGKHLVSVSSRGCKGFREVYDVSGPQSGREDIVLEWEDGVVNVSADVDAVIFLGDDTRNVSRKVLARKSTTFRFPFGNADQDNLQRVAFHIAPASDMTRRKTYSVTLRPGTTETLNVAFGQNR</sequence>
<keyword evidence="3 8" id="KW-0547">Nucleotide-binding</keyword>
<dbReference type="CDD" id="cd14014">
    <property type="entry name" value="STKc_PknB_like"/>
    <property type="match status" value="1"/>
</dbReference>
<dbReference type="AlphaFoldDB" id="A0A5B8XLQ2"/>
<evidence type="ECO:0000256" key="4">
    <source>
        <dbReference type="ARBA" id="ARBA00022777"/>
    </source>
</evidence>
<evidence type="ECO:0000256" key="2">
    <source>
        <dbReference type="ARBA" id="ARBA00022679"/>
    </source>
</evidence>
<dbReference type="PROSITE" id="PS00107">
    <property type="entry name" value="PROTEIN_KINASE_ATP"/>
    <property type="match status" value="1"/>
</dbReference>
<evidence type="ECO:0000256" key="10">
    <source>
        <dbReference type="SAM" id="Phobius"/>
    </source>
</evidence>
<comment type="catalytic activity">
    <reaction evidence="6">
        <text>L-threonyl-[protein] + ATP = O-phospho-L-threonyl-[protein] + ADP + H(+)</text>
        <dbReference type="Rhea" id="RHEA:46608"/>
        <dbReference type="Rhea" id="RHEA-COMP:11060"/>
        <dbReference type="Rhea" id="RHEA-COMP:11605"/>
        <dbReference type="ChEBI" id="CHEBI:15378"/>
        <dbReference type="ChEBI" id="CHEBI:30013"/>
        <dbReference type="ChEBI" id="CHEBI:30616"/>
        <dbReference type="ChEBI" id="CHEBI:61977"/>
        <dbReference type="ChEBI" id="CHEBI:456216"/>
        <dbReference type="EC" id="2.7.11.1"/>
    </reaction>
</comment>
<dbReference type="Pfam" id="PF00069">
    <property type="entry name" value="Pkinase"/>
    <property type="match status" value="1"/>
</dbReference>
<protein>
    <submittedName>
        <fullName evidence="12">Serine/threonine protein kinase</fullName>
    </submittedName>
</protein>
<evidence type="ECO:0000259" key="11">
    <source>
        <dbReference type="PROSITE" id="PS50011"/>
    </source>
</evidence>
<evidence type="ECO:0000256" key="3">
    <source>
        <dbReference type="ARBA" id="ARBA00022741"/>
    </source>
</evidence>
<feature type="transmembrane region" description="Helical" evidence="10">
    <location>
        <begin position="353"/>
        <end position="374"/>
    </location>
</feature>
<dbReference type="PANTHER" id="PTHR43289">
    <property type="entry name" value="MITOGEN-ACTIVATED PROTEIN KINASE KINASE KINASE 20-RELATED"/>
    <property type="match status" value="1"/>
</dbReference>
<evidence type="ECO:0000256" key="7">
    <source>
        <dbReference type="ARBA" id="ARBA00048679"/>
    </source>
</evidence>
<evidence type="ECO:0000256" key="8">
    <source>
        <dbReference type="PROSITE-ProRule" id="PRU10141"/>
    </source>
</evidence>
<organism evidence="12 13">
    <name type="scientific">Microvenator marinus</name>
    <dbReference type="NCBI Taxonomy" id="2600177"/>
    <lineage>
        <taxon>Bacteria</taxon>
        <taxon>Deltaproteobacteria</taxon>
        <taxon>Bradymonadales</taxon>
        <taxon>Microvenatoraceae</taxon>
        <taxon>Microvenator</taxon>
    </lineage>
</organism>
<dbReference type="OrthoDB" id="9801841at2"/>
<dbReference type="GO" id="GO:0004674">
    <property type="term" value="F:protein serine/threonine kinase activity"/>
    <property type="evidence" value="ECO:0007669"/>
    <property type="project" value="UniProtKB-KW"/>
</dbReference>
<gene>
    <name evidence="12" type="ORF">FRD01_01820</name>
</gene>
<dbReference type="SUPFAM" id="SSF56112">
    <property type="entry name" value="Protein kinase-like (PK-like)"/>
    <property type="match status" value="1"/>
</dbReference>